<sequence>MTHTRLDFLVFYRGNLVTGFDYIYIKRHEGHAFWQSRDKTQEAKDIADIDFDFYNPHFNQAGKAFNWRYHEQWTDMTMSWDEFTDKAMSYINTWMTEYPGPSQTKPSLNDEWGIRFKVPGEHERMIWGLNAYPANLQKFIDFLYSFAN</sequence>
<evidence type="ECO:0000313" key="3">
    <source>
        <dbReference type="Proteomes" id="UP000199271"/>
    </source>
</evidence>
<name>A0A9Q3XSI1_9LACO</name>
<keyword evidence="3" id="KW-1185">Reference proteome</keyword>
<reference evidence="1 3" key="1">
    <citation type="submission" date="2015-12" db="EMBL/GenBank/DDBJ databases">
        <authorList>
            <person name="Andreevskaya M."/>
        </authorList>
    </citation>
    <scope>NUCLEOTIDE SEQUENCE [LARGE SCALE GENOMIC DNA]</scope>
    <source>
        <strain evidence="1 3">C122c</strain>
    </source>
</reference>
<comment type="caution">
    <text evidence="2">The sequence shown here is derived from an EMBL/GenBank/DDBJ whole genome shotgun (WGS) entry which is preliminary data.</text>
</comment>
<protein>
    <submittedName>
        <fullName evidence="2">Uncharacterized protein</fullName>
    </submittedName>
</protein>
<gene>
    <name evidence="1" type="ORF">C122C_1268</name>
    <name evidence="2" type="ORF">KIJ12_02585</name>
</gene>
<dbReference type="AlphaFoldDB" id="A0A9Q3XSI1"/>
<evidence type="ECO:0000313" key="4">
    <source>
        <dbReference type="Proteomes" id="UP000752647"/>
    </source>
</evidence>
<reference evidence="2" key="2">
    <citation type="submission" date="2021-05" db="EMBL/GenBank/DDBJ databases">
        <title>Pangenome of Leuconostoc gelidum warrants species status for Leuconostoc gelidum subsp. gasicomitatum.</title>
        <authorList>
            <person name="Johansson P."/>
            <person name="Sade E."/>
            <person name="Hultman J."/>
            <person name="Auvinen P."/>
            <person name="Bjorkroth J."/>
        </authorList>
    </citation>
    <scope>NUCLEOTIDE SEQUENCE</scope>
    <source>
        <strain evidence="2">A.21.4</strain>
    </source>
</reference>
<dbReference type="EMBL" id="JAHBFI010000005">
    <property type="protein sequence ID" value="MBZ5962053.1"/>
    <property type="molecule type" value="Genomic_DNA"/>
</dbReference>
<organism evidence="2 4">
    <name type="scientific">Leuconostoc gasicomitatum</name>
    <dbReference type="NCBI Taxonomy" id="115778"/>
    <lineage>
        <taxon>Bacteria</taxon>
        <taxon>Bacillati</taxon>
        <taxon>Bacillota</taxon>
        <taxon>Bacilli</taxon>
        <taxon>Lactobacillales</taxon>
        <taxon>Lactobacillaceae</taxon>
        <taxon>Leuconostoc</taxon>
        <taxon>Leuconostoc gelidum group</taxon>
    </lineage>
</organism>
<dbReference type="Proteomes" id="UP000199271">
    <property type="component" value="Unassembled WGS sequence"/>
</dbReference>
<dbReference type="GeneID" id="34301303"/>
<evidence type="ECO:0000313" key="2">
    <source>
        <dbReference type="EMBL" id="MBZ5962053.1"/>
    </source>
</evidence>
<dbReference type="OMA" id="SLNDEWG"/>
<accession>A0A9Q3XSI1</accession>
<evidence type="ECO:0000313" key="1">
    <source>
        <dbReference type="EMBL" id="CUW06122.1"/>
    </source>
</evidence>
<dbReference type="Proteomes" id="UP000752647">
    <property type="component" value="Unassembled WGS sequence"/>
</dbReference>
<proteinExistence type="predicted"/>
<dbReference type="RefSeq" id="WP_010391370.1">
    <property type="nucleotide sequence ID" value="NZ_BPKT01000001.1"/>
</dbReference>
<dbReference type="EMBL" id="FBSY01000002">
    <property type="protein sequence ID" value="CUW06122.1"/>
    <property type="molecule type" value="Genomic_DNA"/>
</dbReference>